<evidence type="ECO:0000313" key="2">
    <source>
        <dbReference type="EMBL" id="OON82743.1"/>
    </source>
</evidence>
<dbReference type="SUPFAM" id="SSF52540">
    <property type="entry name" value="P-loop containing nucleoside triphosphate hydrolases"/>
    <property type="match status" value="1"/>
</dbReference>
<dbReference type="AlphaFoldDB" id="A0A1V4AH21"/>
<dbReference type="Gene3D" id="3.40.50.300">
    <property type="entry name" value="P-loop containing nucleotide triphosphate hydrolases"/>
    <property type="match status" value="1"/>
</dbReference>
<dbReference type="EMBL" id="MVFC01000001">
    <property type="protein sequence ID" value="OON82743.1"/>
    <property type="molecule type" value="Genomic_DNA"/>
</dbReference>
<dbReference type="STRING" id="83656.B1H18_01505"/>
<proteinExistence type="predicted"/>
<dbReference type="Proteomes" id="UP000190539">
    <property type="component" value="Unassembled WGS sequence"/>
</dbReference>
<protein>
    <recommendedName>
        <fullName evidence="4">Sulfotransferase family protein</fullName>
    </recommendedName>
</protein>
<reference evidence="2 3" key="1">
    <citation type="submission" date="2017-02" db="EMBL/GenBank/DDBJ databases">
        <title>Draft Genome Sequence of Streptomyces tsukubaensis F601, a Producer of the immunosuppressant tacrolimus FK506.</title>
        <authorList>
            <person name="Zong G."/>
            <person name="Zhong C."/>
            <person name="Fu J."/>
            <person name="Qin R."/>
            <person name="Cao G."/>
        </authorList>
    </citation>
    <scope>NUCLEOTIDE SEQUENCE [LARGE SCALE GENOMIC DNA]</scope>
    <source>
        <strain evidence="2 3">F601</strain>
    </source>
</reference>
<feature type="region of interest" description="Disordered" evidence="1">
    <location>
        <begin position="277"/>
        <end position="297"/>
    </location>
</feature>
<evidence type="ECO:0000256" key="1">
    <source>
        <dbReference type="SAM" id="MobiDB-lite"/>
    </source>
</evidence>
<keyword evidence="3" id="KW-1185">Reference proteome</keyword>
<sequence>MDQDRLGVLVVGMHRSGTSAVTRAVNLLGVPLGLSSDRLPASPSNKPGHWESTSLVALNDSVLHALGRSSWCPPPLDIWAGGPRAAAGPTPRRARLLLQRVHPTRQWVWKDPRTSLTLPFWLAALHDVPVAIVLAVRHPMEVAVSLHKRDGTPVEVGLCMWERYVRHALAAAAGLPVLITHYDRLLADPVAWAQRAAGFLTPLGARITWQPGWENGLRSFIQPGLRHEIAPRADRAEAATAHLDTVHDALRQYDGPVRSFRPPDLPPEDPRVEQRLLHHARGGRPQSIPGRAPGTAR</sequence>
<name>A0A1V4AH21_9ACTN</name>
<comment type="caution">
    <text evidence="2">The sequence shown here is derived from an EMBL/GenBank/DDBJ whole genome shotgun (WGS) entry which is preliminary data.</text>
</comment>
<accession>A0A1V4AH21</accession>
<dbReference type="InterPro" id="IPR027417">
    <property type="entry name" value="P-loop_NTPase"/>
</dbReference>
<organism evidence="2 3">
    <name type="scientific">Streptomyces tsukubensis</name>
    <dbReference type="NCBI Taxonomy" id="83656"/>
    <lineage>
        <taxon>Bacteria</taxon>
        <taxon>Bacillati</taxon>
        <taxon>Actinomycetota</taxon>
        <taxon>Actinomycetes</taxon>
        <taxon>Kitasatosporales</taxon>
        <taxon>Streptomycetaceae</taxon>
        <taxon>Streptomyces</taxon>
    </lineage>
</organism>
<evidence type="ECO:0008006" key="4">
    <source>
        <dbReference type="Google" id="ProtNLM"/>
    </source>
</evidence>
<gene>
    <name evidence="2" type="ORF">B1H18_01505</name>
</gene>
<evidence type="ECO:0000313" key="3">
    <source>
        <dbReference type="Proteomes" id="UP000190539"/>
    </source>
</evidence>